<reference evidence="2" key="3">
    <citation type="submission" date="2025-09" db="UniProtKB">
        <authorList>
            <consortium name="Ensembl"/>
        </authorList>
    </citation>
    <scope>IDENTIFICATION</scope>
</reference>
<dbReference type="Pfam" id="PF07287">
    <property type="entry name" value="AtuA"/>
    <property type="match status" value="1"/>
</dbReference>
<keyword evidence="3" id="KW-1185">Reference proteome</keyword>
<dbReference type="GeneTree" id="ENSGT00390000011679"/>
<reference evidence="2" key="2">
    <citation type="submission" date="2025-08" db="UniProtKB">
        <authorList>
            <consortium name="Ensembl"/>
        </authorList>
    </citation>
    <scope>IDENTIFICATION</scope>
</reference>
<dbReference type="Ensembl" id="ENSHHUT00000071184.1">
    <property type="protein sequence ID" value="ENSHHUP00000068874.1"/>
    <property type="gene ID" value="ENSHHUG00000040590.1"/>
</dbReference>
<dbReference type="PANTHER" id="PTHR47708:SF2">
    <property type="entry name" value="SI:CH73-132F6.5"/>
    <property type="match status" value="1"/>
</dbReference>
<proteinExistence type="predicted"/>
<organism evidence="2 3">
    <name type="scientific">Hucho hucho</name>
    <name type="common">huchen</name>
    <dbReference type="NCBI Taxonomy" id="62062"/>
    <lineage>
        <taxon>Eukaryota</taxon>
        <taxon>Metazoa</taxon>
        <taxon>Chordata</taxon>
        <taxon>Craniata</taxon>
        <taxon>Vertebrata</taxon>
        <taxon>Euteleostomi</taxon>
        <taxon>Actinopterygii</taxon>
        <taxon>Neopterygii</taxon>
        <taxon>Teleostei</taxon>
        <taxon>Protacanthopterygii</taxon>
        <taxon>Salmoniformes</taxon>
        <taxon>Salmonidae</taxon>
        <taxon>Salmoninae</taxon>
        <taxon>Hucho</taxon>
    </lineage>
</organism>
<dbReference type="PANTHER" id="PTHR47708">
    <property type="match status" value="1"/>
</dbReference>
<protein>
    <recommendedName>
        <fullName evidence="1">Acyclic terpene utilisation N-terminal domain-containing protein</fullName>
    </recommendedName>
</protein>
<accession>A0A4W5Q8W2</accession>
<name>A0A4W5Q8W2_9TELE</name>
<dbReference type="STRING" id="62062.ENSHHUP00000068874"/>
<sequence length="331" mass="36359">MSNVTNLSRVVHALSVQRLTKGFRLKTHALLACNGARFLHTNFSSSRTFPRHRLECTTRYTSSSAEEEEEEEEEEDTVRIGCASGFWGDTAVSVPQLIYSGKIDYLVFDYLSEITMSLLTVAKTKMPNMGYAPDFVQAAIVPFIHDIHKKGIRVVSNAGGVNPLACAAAIQEVVKKAGLDLKVAVVTGDDLMAQKDSLSEVRMADGVSRSKLPTTVHSMNAYLGAVPIQKCLDLGADIVVTGRCVDSAVALGPLMHSVGYFVCVCTHPSCVHICSCNSQNTLLRPWGTDNTDFKHLFFCYIESFCGFKTTMTCWQLGGKHTHFCYFLCFLA</sequence>
<evidence type="ECO:0000259" key="1">
    <source>
        <dbReference type="Pfam" id="PF07287"/>
    </source>
</evidence>
<dbReference type="Proteomes" id="UP000314982">
    <property type="component" value="Unassembled WGS sequence"/>
</dbReference>
<dbReference type="AlphaFoldDB" id="A0A4W5Q8W2"/>
<evidence type="ECO:0000313" key="2">
    <source>
        <dbReference type="Ensembl" id="ENSHHUP00000068874.1"/>
    </source>
</evidence>
<dbReference type="InterPro" id="IPR010839">
    <property type="entry name" value="AtuA_N"/>
</dbReference>
<feature type="domain" description="Acyclic terpene utilisation N-terminal" evidence="1">
    <location>
        <begin position="78"/>
        <end position="258"/>
    </location>
</feature>
<reference evidence="3" key="1">
    <citation type="submission" date="2018-06" db="EMBL/GenBank/DDBJ databases">
        <title>Genome assembly of Danube salmon.</title>
        <authorList>
            <person name="Macqueen D.J."/>
            <person name="Gundappa M.K."/>
        </authorList>
    </citation>
    <scope>NUCLEOTIDE SEQUENCE [LARGE SCALE GENOMIC DNA]</scope>
</reference>
<evidence type="ECO:0000313" key="3">
    <source>
        <dbReference type="Proteomes" id="UP000314982"/>
    </source>
</evidence>